<evidence type="ECO:0000313" key="12">
    <source>
        <dbReference type="EMBL" id="AKV03266.1"/>
    </source>
</evidence>
<evidence type="ECO:0000256" key="9">
    <source>
        <dbReference type="PROSITE-ProRule" id="PRU01091"/>
    </source>
</evidence>
<keyword evidence="12" id="KW-0808">Transferase</keyword>
<comment type="subcellular location">
    <subcellularLocation>
        <location evidence="1">Cytoplasm</location>
    </subcellularLocation>
</comment>
<dbReference type="FunFam" id="3.40.50.2300:FF:000021">
    <property type="entry name" value="Two-component system response regulator KdpE"/>
    <property type="match status" value="1"/>
</dbReference>
<evidence type="ECO:0000256" key="1">
    <source>
        <dbReference type="ARBA" id="ARBA00004496"/>
    </source>
</evidence>
<evidence type="ECO:0000259" key="11">
    <source>
        <dbReference type="PROSITE" id="PS51755"/>
    </source>
</evidence>
<evidence type="ECO:0000256" key="5">
    <source>
        <dbReference type="ARBA" id="ARBA00023015"/>
    </source>
</evidence>
<dbReference type="PANTHER" id="PTHR48111">
    <property type="entry name" value="REGULATOR OF RPOS"/>
    <property type="match status" value="1"/>
</dbReference>
<dbReference type="SUPFAM" id="SSF52172">
    <property type="entry name" value="CheY-like"/>
    <property type="match status" value="1"/>
</dbReference>
<keyword evidence="3 8" id="KW-0597">Phosphoprotein</keyword>
<dbReference type="PROSITE" id="PS51755">
    <property type="entry name" value="OMPR_PHOB"/>
    <property type="match status" value="1"/>
</dbReference>
<feature type="domain" description="Response regulatory" evidence="10">
    <location>
        <begin position="7"/>
        <end position="120"/>
    </location>
</feature>
<evidence type="ECO:0000256" key="3">
    <source>
        <dbReference type="ARBA" id="ARBA00022553"/>
    </source>
</evidence>
<keyword evidence="12" id="KW-0418">Kinase</keyword>
<evidence type="ECO:0000256" key="2">
    <source>
        <dbReference type="ARBA" id="ARBA00022490"/>
    </source>
</evidence>
<dbReference type="CDD" id="cd17620">
    <property type="entry name" value="REC_OmpR_KdpE-like"/>
    <property type="match status" value="1"/>
</dbReference>
<sequence>MTDVSFLVLVIEDEPQMQKFLRTALASEGYRTLEAETGAEGLVLARTHNPDLVLLDLGLPDVDGIEVTKSLREWSSKPIIVISARGQENDKISALDLGADDYLTKPFGTGELMARIRVALRHTSRSGEARVEPVVEVGELRIDLDKRQVFSGVTEVHLTPNEYKLFAYLMKNAGKVLTHRQLLKEVWGQAYASQTHYLRVYMVQLRHKLEGDPARPRYLVTEPGVGYRLKVPA</sequence>
<name>A0A0K1QBW2_9BACT</name>
<keyword evidence="6 9" id="KW-0238">DNA-binding</keyword>
<proteinExistence type="predicted"/>
<keyword evidence="2" id="KW-0963">Cytoplasm</keyword>
<dbReference type="EMBL" id="CP012333">
    <property type="protein sequence ID" value="AKV03266.1"/>
    <property type="molecule type" value="Genomic_DNA"/>
</dbReference>
<dbReference type="InterPro" id="IPR001789">
    <property type="entry name" value="Sig_transdc_resp-reg_receiver"/>
</dbReference>
<dbReference type="PATRIC" id="fig|1391654.3.peg.10056"/>
<dbReference type="InterPro" id="IPR001867">
    <property type="entry name" value="OmpR/PhoB-type_DNA-bd"/>
</dbReference>
<evidence type="ECO:0000256" key="4">
    <source>
        <dbReference type="ARBA" id="ARBA00023012"/>
    </source>
</evidence>
<dbReference type="KEGG" id="llu:AKJ09_09929"/>
<dbReference type="InterPro" id="IPR011006">
    <property type="entry name" value="CheY-like_superfamily"/>
</dbReference>
<dbReference type="Gene3D" id="3.40.50.2300">
    <property type="match status" value="1"/>
</dbReference>
<dbReference type="STRING" id="1391654.AKJ09_09929"/>
<dbReference type="Gene3D" id="1.10.10.10">
    <property type="entry name" value="Winged helix-like DNA-binding domain superfamily/Winged helix DNA-binding domain"/>
    <property type="match status" value="1"/>
</dbReference>
<keyword evidence="13" id="KW-1185">Reference proteome</keyword>
<evidence type="ECO:0000259" key="10">
    <source>
        <dbReference type="PROSITE" id="PS50110"/>
    </source>
</evidence>
<dbReference type="Proteomes" id="UP000064967">
    <property type="component" value="Chromosome"/>
</dbReference>
<dbReference type="PANTHER" id="PTHR48111:SF50">
    <property type="entry name" value="KDP OPERON TRANSCRIPTIONAL REGULATORY PROTEIN KDPE"/>
    <property type="match status" value="1"/>
</dbReference>
<dbReference type="CDD" id="cd00383">
    <property type="entry name" value="trans_reg_C"/>
    <property type="match status" value="1"/>
</dbReference>
<accession>A0A0K1QBW2</accession>
<dbReference type="GO" id="GO:0000987">
    <property type="term" value="F:cis-regulatory region sequence-specific DNA binding"/>
    <property type="evidence" value="ECO:0007669"/>
    <property type="project" value="UniProtKB-ARBA"/>
</dbReference>
<dbReference type="OrthoDB" id="9793321at2"/>
<dbReference type="Pfam" id="PF00486">
    <property type="entry name" value="Trans_reg_C"/>
    <property type="match status" value="1"/>
</dbReference>
<dbReference type="Pfam" id="PF00072">
    <property type="entry name" value="Response_reg"/>
    <property type="match status" value="1"/>
</dbReference>
<dbReference type="GO" id="GO:0045893">
    <property type="term" value="P:positive regulation of DNA-templated transcription"/>
    <property type="evidence" value="ECO:0007669"/>
    <property type="project" value="UniProtKB-ARBA"/>
</dbReference>
<evidence type="ECO:0000313" key="13">
    <source>
        <dbReference type="Proteomes" id="UP000064967"/>
    </source>
</evidence>
<feature type="modified residue" description="4-aspartylphosphate" evidence="8">
    <location>
        <position position="56"/>
    </location>
</feature>
<keyword evidence="4" id="KW-0902">Two-component regulatory system</keyword>
<protein>
    <submittedName>
        <fullName evidence="12">Sensor histidine kinase</fullName>
    </submittedName>
</protein>
<dbReference type="GO" id="GO:0016301">
    <property type="term" value="F:kinase activity"/>
    <property type="evidence" value="ECO:0007669"/>
    <property type="project" value="UniProtKB-KW"/>
</dbReference>
<dbReference type="SMART" id="SM00448">
    <property type="entry name" value="REC"/>
    <property type="match status" value="1"/>
</dbReference>
<dbReference type="SMART" id="SM00862">
    <property type="entry name" value="Trans_reg_C"/>
    <property type="match status" value="1"/>
</dbReference>
<dbReference type="GO" id="GO:0032993">
    <property type="term" value="C:protein-DNA complex"/>
    <property type="evidence" value="ECO:0007669"/>
    <property type="project" value="TreeGrafter"/>
</dbReference>
<evidence type="ECO:0000256" key="8">
    <source>
        <dbReference type="PROSITE-ProRule" id="PRU00169"/>
    </source>
</evidence>
<feature type="domain" description="OmpR/PhoB-type" evidence="11">
    <location>
        <begin position="132"/>
        <end position="231"/>
    </location>
</feature>
<dbReference type="PROSITE" id="PS50110">
    <property type="entry name" value="RESPONSE_REGULATORY"/>
    <property type="match status" value="1"/>
</dbReference>
<dbReference type="GO" id="GO:0042802">
    <property type="term" value="F:identical protein binding"/>
    <property type="evidence" value="ECO:0007669"/>
    <property type="project" value="UniProtKB-ARBA"/>
</dbReference>
<evidence type="ECO:0000256" key="6">
    <source>
        <dbReference type="ARBA" id="ARBA00023125"/>
    </source>
</evidence>
<dbReference type="AlphaFoldDB" id="A0A0K1QBW2"/>
<evidence type="ECO:0000256" key="7">
    <source>
        <dbReference type="ARBA" id="ARBA00023163"/>
    </source>
</evidence>
<gene>
    <name evidence="12" type="ORF">AKJ09_09929</name>
</gene>
<organism evidence="12 13">
    <name type="scientific">Labilithrix luteola</name>
    <dbReference type="NCBI Taxonomy" id="1391654"/>
    <lineage>
        <taxon>Bacteria</taxon>
        <taxon>Pseudomonadati</taxon>
        <taxon>Myxococcota</taxon>
        <taxon>Polyangia</taxon>
        <taxon>Polyangiales</taxon>
        <taxon>Labilitrichaceae</taxon>
        <taxon>Labilithrix</taxon>
    </lineage>
</organism>
<dbReference type="InterPro" id="IPR039420">
    <property type="entry name" value="WalR-like"/>
</dbReference>
<dbReference type="FunFam" id="1.10.10.10:FF:000210">
    <property type="entry name" value="Winged-helix transcriptional response regulator KdpE"/>
    <property type="match status" value="1"/>
</dbReference>
<dbReference type="RefSeq" id="WP_146654061.1">
    <property type="nucleotide sequence ID" value="NZ_CP012333.1"/>
</dbReference>
<keyword evidence="5" id="KW-0805">Transcription regulation</keyword>
<dbReference type="GO" id="GO:0000156">
    <property type="term" value="F:phosphorelay response regulator activity"/>
    <property type="evidence" value="ECO:0007669"/>
    <property type="project" value="TreeGrafter"/>
</dbReference>
<feature type="DNA-binding region" description="OmpR/PhoB-type" evidence="9">
    <location>
        <begin position="132"/>
        <end position="231"/>
    </location>
</feature>
<dbReference type="GO" id="GO:0005829">
    <property type="term" value="C:cytosol"/>
    <property type="evidence" value="ECO:0007669"/>
    <property type="project" value="TreeGrafter"/>
</dbReference>
<dbReference type="InterPro" id="IPR036388">
    <property type="entry name" value="WH-like_DNA-bd_sf"/>
</dbReference>
<reference evidence="12 13" key="1">
    <citation type="submission" date="2015-08" db="EMBL/GenBank/DDBJ databases">
        <authorList>
            <person name="Babu N.S."/>
            <person name="Beckwith C.J."/>
            <person name="Beseler K.G."/>
            <person name="Brison A."/>
            <person name="Carone J.V."/>
            <person name="Caskin T.P."/>
            <person name="Diamond M."/>
            <person name="Durham M.E."/>
            <person name="Foxe J.M."/>
            <person name="Go M."/>
            <person name="Henderson B.A."/>
            <person name="Jones I.B."/>
            <person name="McGettigan J.A."/>
            <person name="Micheletti S.J."/>
            <person name="Nasrallah M.E."/>
            <person name="Ortiz D."/>
            <person name="Piller C.R."/>
            <person name="Privatt S.R."/>
            <person name="Schneider S.L."/>
            <person name="Sharp S."/>
            <person name="Smith T.C."/>
            <person name="Stanton J.D."/>
            <person name="Ullery H.E."/>
            <person name="Wilson R.J."/>
            <person name="Serrano M.G."/>
            <person name="Buck G."/>
            <person name="Lee V."/>
            <person name="Wang Y."/>
            <person name="Carvalho R."/>
            <person name="Voegtly L."/>
            <person name="Shi R."/>
            <person name="Duckworth R."/>
            <person name="Johnson A."/>
            <person name="Loviza R."/>
            <person name="Walstead R."/>
            <person name="Shah Z."/>
            <person name="Kiflezghi M."/>
            <person name="Wade K."/>
            <person name="Ball S.L."/>
            <person name="Bradley K.W."/>
            <person name="Asai D.J."/>
            <person name="Bowman C.A."/>
            <person name="Russell D.A."/>
            <person name="Pope W.H."/>
            <person name="Jacobs-Sera D."/>
            <person name="Hendrix R.W."/>
            <person name="Hatfull G.F."/>
        </authorList>
    </citation>
    <scope>NUCLEOTIDE SEQUENCE [LARGE SCALE GENOMIC DNA]</scope>
    <source>
        <strain evidence="12 13">DSM 27648</strain>
    </source>
</reference>
<dbReference type="Gene3D" id="6.10.250.690">
    <property type="match status" value="1"/>
</dbReference>
<keyword evidence="7" id="KW-0804">Transcription</keyword>